<name>A0ACB8JS77_CITSI</name>
<keyword evidence="2" id="KW-1185">Reference proteome</keyword>
<organism evidence="1 2">
    <name type="scientific">Citrus sinensis</name>
    <name type="common">Sweet orange</name>
    <name type="synonym">Citrus aurantium var. sinensis</name>
    <dbReference type="NCBI Taxonomy" id="2711"/>
    <lineage>
        <taxon>Eukaryota</taxon>
        <taxon>Viridiplantae</taxon>
        <taxon>Streptophyta</taxon>
        <taxon>Embryophyta</taxon>
        <taxon>Tracheophyta</taxon>
        <taxon>Spermatophyta</taxon>
        <taxon>Magnoliopsida</taxon>
        <taxon>eudicotyledons</taxon>
        <taxon>Gunneridae</taxon>
        <taxon>Pentapetalae</taxon>
        <taxon>rosids</taxon>
        <taxon>malvids</taxon>
        <taxon>Sapindales</taxon>
        <taxon>Rutaceae</taxon>
        <taxon>Aurantioideae</taxon>
        <taxon>Citrus</taxon>
    </lineage>
</organism>
<reference evidence="2" key="1">
    <citation type="journal article" date="2023" name="Hortic. Res.">
        <title>A chromosome-level phased genome enabling allele-level studies in sweet orange: a case study on citrus Huanglongbing tolerance.</title>
        <authorList>
            <person name="Wu B."/>
            <person name="Yu Q."/>
            <person name="Deng Z."/>
            <person name="Duan Y."/>
            <person name="Luo F."/>
            <person name="Gmitter F. Jr."/>
        </authorList>
    </citation>
    <scope>NUCLEOTIDE SEQUENCE [LARGE SCALE GENOMIC DNA]</scope>
    <source>
        <strain evidence="2">cv. Valencia</strain>
    </source>
</reference>
<accession>A0ACB8JS77</accession>
<evidence type="ECO:0000313" key="1">
    <source>
        <dbReference type="EMBL" id="KAH9734621.1"/>
    </source>
</evidence>
<dbReference type="EMBL" id="CM039175">
    <property type="protein sequence ID" value="KAH9734621.1"/>
    <property type="molecule type" value="Genomic_DNA"/>
</dbReference>
<comment type="caution">
    <text evidence="1">The sequence shown here is derived from an EMBL/GenBank/DDBJ whole genome shotgun (WGS) entry which is preliminary data.</text>
</comment>
<sequence length="624" mass="71178">MPLSVFKQLGVGECGPTTVTLQLADRSYAYPEGKIKDILVKVDKFIFPVDFIVLDFEADKEVPIILGRIFLPTGKTLFNVQKGELTMMVNDQQVTFNVLKAMKSPDEAEDYNFMSVVDLAVTERINRCCSTKVIEAVTFESLEEEDVATTQIAWSGENNSVEQRRRLNPIMKEVVKKKIIKWLDARIIYPISNSLWDHFQLLFIDQMLDRLAGKQYYCFLDGYLGYNQITIALEDQEKTTFICSYGTFTTNFVLNCEKCHFMVQEGIVLGHRVSKNGIEVDKAKMEVIDKLPPPTSKAFVTTPVVIAPDWSLPFELMCDASDNSIGAVLGQRKNKVFYFIYYARKTFTHAQINYTTTEKELLAVVFAFNKIRAYLVGTELTVYTDHAAIKYLISKKYDRKGTENQVADHLSRLEADVSTLTKPDIIETFPDEQLLMLQHAQMLQQSGLPWYANFANYLHMEDILVAIEQLLKFCNQIFDVWGIDFIGPFPLSCGNLYILVVVDYVSKWVEATALPTNDAKAVVSFIQKNIFSRFGTPRAIISDENIHFYNKVFAAATAKYGIKHKIATAYHPQSNGQAEVSNREIKKILEKVVNPTRKDWSLRLHDSLWAYRTAYKTPLGMSPY</sequence>
<gene>
    <name evidence="1" type="ORF">KPL71_017429</name>
</gene>
<evidence type="ECO:0000313" key="2">
    <source>
        <dbReference type="Proteomes" id="UP000829398"/>
    </source>
</evidence>
<proteinExistence type="predicted"/>
<dbReference type="Proteomes" id="UP000829398">
    <property type="component" value="Chromosome 6"/>
</dbReference>
<protein>
    <submittedName>
        <fullName evidence="1">Uncharacterized protein</fullName>
    </submittedName>
</protein>